<dbReference type="InterPro" id="IPR001387">
    <property type="entry name" value="Cro/C1-type_HTH"/>
</dbReference>
<reference evidence="2" key="1">
    <citation type="journal article" date="2014" name="Int. J. Syst. Evol. Microbiol.">
        <title>Complete genome sequence of Corynebacterium casei LMG S-19264T (=DSM 44701T), isolated from a smear-ripened cheese.</title>
        <authorList>
            <consortium name="US DOE Joint Genome Institute (JGI-PGF)"/>
            <person name="Walter F."/>
            <person name="Albersmeier A."/>
            <person name="Kalinowski J."/>
            <person name="Ruckert C."/>
        </authorList>
    </citation>
    <scope>NUCLEOTIDE SEQUENCE</scope>
    <source>
        <strain evidence="2">CGMCC 1.15425</strain>
    </source>
</reference>
<dbReference type="Gene3D" id="1.10.260.40">
    <property type="entry name" value="lambda repressor-like DNA-binding domains"/>
    <property type="match status" value="1"/>
</dbReference>
<organism evidence="2 3">
    <name type="scientific">Pseudohongiella nitratireducens</name>
    <dbReference type="NCBI Taxonomy" id="1768907"/>
    <lineage>
        <taxon>Bacteria</taxon>
        <taxon>Pseudomonadati</taxon>
        <taxon>Pseudomonadota</taxon>
        <taxon>Gammaproteobacteria</taxon>
        <taxon>Pseudomonadales</taxon>
        <taxon>Pseudohongiellaceae</taxon>
        <taxon>Pseudohongiella</taxon>
    </lineage>
</organism>
<protein>
    <submittedName>
        <fullName evidence="2">Transcriptional regulator</fullName>
    </submittedName>
</protein>
<dbReference type="SUPFAM" id="SSF47413">
    <property type="entry name" value="lambda repressor-like DNA-binding domains"/>
    <property type="match status" value="1"/>
</dbReference>
<evidence type="ECO:0000313" key="3">
    <source>
        <dbReference type="Proteomes" id="UP000627715"/>
    </source>
</evidence>
<evidence type="ECO:0000256" key="1">
    <source>
        <dbReference type="SAM" id="MobiDB-lite"/>
    </source>
</evidence>
<accession>A0A916VJ29</accession>
<dbReference type="GO" id="GO:0003677">
    <property type="term" value="F:DNA binding"/>
    <property type="evidence" value="ECO:0007669"/>
    <property type="project" value="InterPro"/>
</dbReference>
<gene>
    <name evidence="2" type="ORF">GCM10011403_22860</name>
</gene>
<dbReference type="Proteomes" id="UP000627715">
    <property type="component" value="Unassembled WGS sequence"/>
</dbReference>
<feature type="region of interest" description="Disordered" evidence="1">
    <location>
        <begin position="99"/>
        <end position="122"/>
    </location>
</feature>
<dbReference type="OrthoDB" id="5422231at2"/>
<sequence length="122" mass="13222">MKTQATQTLPRMARQSLVKLGGDIAVARKKRRISTVSMAERAFISRGTLYKVEKGDPSVSMGIYATVLAILGLAEGLGDLADRRIDTLGLDIEEDRLPRKVHSGRRASTTHKRNTGSKGSAS</sequence>
<comment type="caution">
    <text evidence="2">The sequence shown here is derived from an EMBL/GenBank/DDBJ whole genome shotgun (WGS) entry which is preliminary data.</text>
</comment>
<keyword evidence="3" id="KW-1185">Reference proteome</keyword>
<dbReference type="AlphaFoldDB" id="A0A916VJ29"/>
<name>A0A916VJ29_9GAMM</name>
<feature type="compositionally biased region" description="Basic residues" evidence="1">
    <location>
        <begin position="99"/>
        <end position="115"/>
    </location>
</feature>
<dbReference type="InterPro" id="IPR010982">
    <property type="entry name" value="Lambda_DNA-bd_dom_sf"/>
</dbReference>
<evidence type="ECO:0000313" key="2">
    <source>
        <dbReference type="EMBL" id="GFZ79121.1"/>
    </source>
</evidence>
<dbReference type="CDD" id="cd00093">
    <property type="entry name" value="HTH_XRE"/>
    <property type="match status" value="1"/>
</dbReference>
<dbReference type="EMBL" id="BMIY01000009">
    <property type="protein sequence ID" value="GFZ79121.1"/>
    <property type="molecule type" value="Genomic_DNA"/>
</dbReference>
<proteinExistence type="predicted"/>
<reference evidence="2" key="2">
    <citation type="submission" date="2020-09" db="EMBL/GenBank/DDBJ databases">
        <authorList>
            <person name="Sun Q."/>
            <person name="Zhou Y."/>
        </authorList>
    </citation>
    <scope>NUCLEOTIDE SEQUENCE</scope>
    <source>
        <strain evidence="2">CGMCC 1.15425</strain>
    </source>
</reference>